<dbReference type="STRING" id="314271.RB2654_20848"/>
<keyword evidence="1" id="KW-1133">Transmembrane helix</keyword>
<gene>
    <name evidence="2" type="ORF">RB2654_20848</name>
</gene>
<sequence length="339" mass="36456">MTALKEYDRLEASGLWRADPAAQRVEVVVSIGDATLTLTDTAERALAHWSLAAVHRKNPSKRPALYAPSDAADEAEELELSDDDMIAAIERIRKAIARRRPRSGRVRLVLTGAVAAALVTATLVWVPETLTRQTVALLPDATRTEVGDRLMNRIRRVSGAPCDGSGQSALDQLTRRVLGTGRTRVLVVPDGVATARVVPGSIILVNRDLIVDENEPDVVAGFILAENLRARQTDPMRALLDHAGLMTTAKLLTTGEVSDAVLDDYARHLLTAEAEPLDNDALLKAFEAAGLRSTPYAYALDPSGETTLPLIEADPVPVTAAEPLLPDASWVSLQSICET</sequence>
<dbReference type="OrthoDB" id="7822309at2"/>
<accession>A3VAY0</accession>
<dbReference type="RefSeq" id="WP_008335153.1">
    <property type="nucleotide sequence ID" value="NZ_CH902578.1"/>
</dbReference>
<keyword evidence="1" id="KW-0812">Transmembrane</keyword>
<dbReference type="eggNOG" id="ENOG502Z8FB">
    <property type="taxonomic scope" value="Bacteria"/>
</dbReference>
<dbReference type="AlphaFoldDB" id="A3VAY0"/>
<name>A3VAY0_9RHOB</name>
<comment type="caution">
    <text evidence="2">The sequence shown here is derived from an EMBL/GenBank/DDBJ whole genome shotgun (WGS) entry which is preliminary data.</text>
</comment>
<dbReference type="EMBL" id="AAMT01000001">
    <property type="protein sequence ID" value="EAQ15071.1"/>
    <property type="molecule type" value="Genomic_DNA"/>
</dbReference>
<feature type="transmembrane region" description="Helical" evidence="1">
    <location>
        <begin position="108"/>
        <end position="126"/>
    </location>
</feature>
<evidence type="ECO:0000256" key="1">
    <source>
        <dbReference type="SAM" id="Phobius"/>
    </source>
</evidence>
<reference evidence="2 3" key="1">
    <citation type="journal article" date="2010" name="J. Bacteriol.">
        <title>Genome sequences of Pelagibaca bermudensis HTCC2601T and Maritimibacter alkaliphilus HTCC2654T, the type strains of two marine Roseobacter genera.</title>
        <authorList>
            <person name="Thrash J.C."/>
            <person name="Cho J.C."/>
            <person name="Ferriera S."/>
            <person name="Johnson J."/>
            <person name="Vergin K.L."/>
            <person name="Giovannoni S.J."/>
        </authorList>
    </citation>
    <scope>NUCLEOTIDE SEQUENCE [LARGE SCALE GENOMIC DNA]</scope>
    <source>
        <strain evidence="2 3">HTCC2654</strain>
    </source>
</reference>
<keyword evidence="1" id="KW-0472">Membrane</keyword>
<organism evidence="2 3">
    <name type="scientific">Maritimibacter alkaliphilus HTCC2654</name>
    <dbReference type="NCBI Taxonomy" id="314271"/>
    <lineage>
        <taxon>Bacteria</taxon>
        <taxon>Pseudomonadati</taxon>
        <taxon>Pseudomonadota</taxon>
        <taxon>Alphaproteobacteria</taxon>
        <taxon>Rhodobacterales</taxon>
        <taxon>Roseobacteraceae</taxon>
        <taxon>Maritimibacter</taxon>
    </lineage>
</organism>
<proteinExistence type="predicted"/>
<keyword evidence="3" id="KW-1185">Reference proteome</keyword>
<evidence type="ECO:0000313" key="3">
    <source>
        <dbReference type="Proteomes" id="UP000002931"/>
    </source>
</evidence>
<protein>
    <submittedName>
        <fullName evidence="2">Uncharacterized protein</fullName>
    </submittedName>
</protein>
<dbReference type="Proteomes" id="UP000002931">
    <property type="component" value="Unassembled WGS sequence"/>
</dbReference>
<dbReference type="HOGENOM" id="CLU_823572_0_0_5"/>
<evidence type="ECO:0000313" key="2">
    <source>
        <dbReference type="EMBL" id="EAQ15071.1"/>
    </source>
</evidence>